<keyword evidence="5" id="KW-1185">Reference proteome</keyword>
<evidence type="ECO:0000256" key="2">
    <source>
        <dbReference type="ARBA" id="ARBA00041112"/>
    </source>
</evidence>
<dbReference type="CDD" id="cd00586">
    <property type="entry name" value="4HBT"/>
    <property type="match status" value="1"/>
</dbReference>
<evidence type="ECO:0000256" key="1">
    <source>
        <dbReference type="ARBA" id="ARBA00038228"/>
    </source>
</evidence>
<evidence type="ECO:0000313" key="4">
    <source>
        <dbReference type="EMBL" id="CAK8673006.1"/>
    </source>
</evidence>
<evidence type="ECO:0000256" key="3">
    <source>
        <dbReference type="SAM" id="Phobius"/>
    </source>
</evidence>
<feature type="transmembrane region" description="Helical" evidence="3">
    <location>
        <begin position="37"/>
        <end position="67"/>
    </location>
</feature>
<keyword evidence="3" id="KW-0472">Membrane</keyword>
<dbReference type="Proteomes" id="UP001642483">
    <property type="component" value="Unassembled WGS sequence"/>
</dbReference>
<dbReference type="Pfam" id="PF13279">
    <property type="entry name" value="4HBT_2"/>
    <property type="match status" value="1"/>
</dbReference>
<dbReference type="PANTHER" id="PTHR12475">
    <property type="match status" value="1"/>
</dbReference>
<dbReference type="Gene3D" id="3.10.129.10">
    <property type="entry name" value="Hotdog Thioesterase"/>
    <property type="match status" value="1"/>
</dbReference>
<dbReference type="EMBL" id="CAWYQH010000002">
    <property type="protein sequence ID" value="CAK8673006.1"/>
    <property type="molecule type" value="Genomic_DNA"/>
</dbReference>
<accession>A0ABP0F0P7</accession>
<sequence length="240" mass="27786">MALSSSNKVLLMIIPALSFLTAYFVKCFVQLEPLQQILLILAVLVSLSSASLINVVRNFLIVTFYLIKYKLKAPNTRDALKEHSYSGIVMPSDIDILGHMNNSRYLLKADYARTYYFAHFGKTKDYVRTGHFPLVTASTVRYRKSLEIFQPFKIKTKLVHWDDESIYLEQRYVARFKDIEDFVYCIVLLKMKIYKGGLKELIGQLPELEGEKPTQKDELKSFIAYIEASSNTLRNERKTE</sequence>
<keyword evidence="3" id="KW-0812">Transmembrane</keyword>
<keyword evidence="3" id="KW-1133">Transmembrane helix</keyword>
<proteinExistence type="inferred from homology"/>
<dbReference type="InterPro" id="IPR029069">
    <property type="entry name" value="HotDog_dom_sf"/>
</dbReference>
<reference evidence="4 5" key="1">
    <citation type="submission" date="2024-02" db="EMBL/GenBank/DDBJ databases">
        <authorList>
            <person name="Daric V."/>
            <person name="Darras S."/>
        </authorList>
    </citation>
    <scope>NUCLEOTIDE SEQUENCE [LARGE SCALE GENOMIC DNA]</scope>
</reference>
<evidence type="ECO:0000313" key="5">
    <source>
        <dbReference type="Proteomes" id="UP001642483"/>
    </source>
</evidence>
<dbReference type="InterPro" id="IPR051490">
    <property type="entry name" value="THEM6_lcsJ_thioesterase"/>
</dbReference>
<feature type="transmembrane region" description="Helical" evidence="3">
    <location>
        <begin position="9"/>
        <end position="31"/>
    </location>
</feature>
<gene>
    <name evidence="4" type="ORF">CVLEPA_LOCUS2795</name>
</gene>
<dbReference type="PANTHER" id="PTHR12475:SF4">
    <property type="entry name" value="PROTEIN THEM6"/>
    <property type="match status" value="1"/>
</dbReference>
<protein>
    <recommendedName>
        <fullName evidence="2">Protein THEM6</fullName>
    </recommendedName>
</protein>
<organism evidence="4 5">
    <name type="scientific">Clavelina lepadiformis</name>
    <name type="common">Light-bulb sea squirt</name>
    <name type="synonym">Ascidia lepadiformis</name>
    <dbReference type="NCBI Taxonomy" id="159417"/>
    <lineage>
        <taxon>Eukaryota</taxon>
        <taxon>Metazoa</taxon>
        <taxon>Chordata</taxon>
        <taxon>Tunicata</taxon>
        <taxon>Ascidiacea</taxon>
        <taxon>Aplousobranchia</taxon>
        <taxon>Clavelinidae</taxon>
        <taxon>Clavelina</taxon>
    </lineage>
</organism>
<comment type="caution">
    <text evidence="4">The sequence shown here is derived from an EMBL/GenBank/DDBJ whole genome shotgun (WGS) entry which is preliminary data.</text>
</comment>
<dbReference type="SUPFAM" id="SSF54637">
    <property type="entry name" value="Thioesterase/thiol ester dehydrase-isomerase"/>
    <property type="match status" value="1"/>
</dbReference>
<name>A0ABP0F0P7_CLALP</name>
<comment type="similarity">
    <text evidence="1">Belongs to the THEM6 family.</text>
</comment>